<dbReference type="Proteomes" id="UP000636800">
    <property type="component" value="Unassembled WGS sequence"/>
</dbReference>
<reference evidence="6 7" key="1">
    <citation type="journal article" date="2020" name="Nat. Food">
        <title>A phased Vanilla planifolia genome enables genetic improvement of flavour and production.</title>
        <authorList>
            <person name="Hasing T."/>
            <person name="Tang H."/>
            <person name="Brym M."/>
            <person name="Khazi F."/>
            <person name="Huang T."/>
            <person name="Chambers A.H."/>
        </authorList>
    </citation>
    <scope>NUCLEOTIDE SEQUENCE [LARGE SCALE GENOMIC DNA]</scope>
    <source>
        <tissue evidence="6">Leaf</tissue>
    </source>
</reference>
<name>A0A835Q8L4_VANPL</name>
<evidence type="ECO:0000256" key="2">
    <source>
        <dbReference type="ARBA" id="ARBA00022741"/>
    </source>
</evidence>
<keyword evidence="1" id="KW-0963">Cytoplasm</keyword>
<proteinExistence type="predicted"/>
<keyword evidence="3" id="KW-0378">Hydrolase</keyword>
<feature type="compositionally biased region" description="Low complexity" evidence="5">
    <location>
        <begin position="98"/>
        <end position="108"/>
    </location>
</feature>
<keyword evidence="2" id="KW-0547">Nucleotide-binding</keyword>
<comment type="caution">
    <text evidence="6">The sequence shown here is derived from an EMBL/GenBank/DDBJ whole genome shotgun (WGS) entry which is preliminary data.</text>
</comment>
<dbReference type="OrthoDB" id="779130at2759"/>
<dbReference type="PANTHER" id="PTHR45709:SF2">
    <property type="entry name" value="LARGE SUBUNIT GTPASE 1 HOMOLOG"/>
    <property type="match status" value="1"/>
</dbReference>
<dbReference type="PANTHER" id="PTHR45709">
    <property type="entry name" value="LARGE SUBUNIT GTPASE 1 HOMOLOG-RELATED"/>
    <property type="match status" value="1"/>
</dbReference>
<keyword evidence="4" id="KW-0342">GTP-binding</keyword>
<dbReference type="GO" id="GO:0003924">
    <property type="term" value="F:GTPase activity"/>
    <property type="evidence" value="ECO:0007669"/>
    <property type="project" value="InterPro"/>
</dbReference>
<dbReference type="AlphaFoldDB" id="A0A835Q8L4"/>
<protein>
    <submittedName>
        <fullName evidence="6">Uncharacterized protein</fullName>
    </submittedName>
</protein>
<gene>
    <name evidence="6" type="ORF">HPP92_017736</name>
</gene>
<dbReference type="GO" id="GO:0005829">
    <property type="term" value="C:cytosol"/>
    <property type="evidence" value="ECO:0007669"/>
    <property type="project" value="TreeGrafter"/>
</dbReference>
<accession>A0A835Q8L4</accession>
<dbReference type="EMBL" id="JADCNL010000009">
    <property type="protein sequence ID" value="KAG0466156.1"/>
    <property type="molecule type" value="Genomic_DNA"/>
</dbReference>
<dbReference type="InterPro" id="IPR043358">
    <property type="entry name" value="GNL1-like"/>
</dbReference>
<evidence type="ECO:0000313" key="7">
    <source>
        <dbReference type="Proteomes" id="UP000636800"/>
    </source>
</evidence>
<feature type="compositionally biased region" description="Acidic residues" evidence="5">
    <location>
        <begin position="58"/>
        <end position="69"/>
    </location>
</feature>
<evidence type="ECO:0000256" key="1">
    <source>
        <dbReference type="ARBA" id="ARBA00022490"/>
    </source>
</evidence>
<evidence type="ECO:0000256" key="5">
    <source>
        <dbReference type="SAM" id="MobiDB-lite"/>
    </source>
</evidence>
<feature type="region of interest" description="Disordered" evidence="5">
    <location>
        <begin position="27"/>
        <end position="78"/>
    </location>
</feature>
<keyword evidence="7" id="KW-1185">Reference proteome</keyword>
<dbReference type="GO" id="GO:0005525">
    <property type="term" value="F:GTP binding"/>
    <property type="evidence" value="ECO:0007669"/>
    <property type="project" value="UniProtKB-KW"/>
</dbReference>
<feature type="compositionally biased region" description="Basic residues" evidence="5">
    <location>
        <begin position="114"/>
        <end position="126"/>
    </location>
</feature>
<organism evidence="6 7">
    <name type="scientific">Vanilla planifolia</name>
    <name type="common">Vanilla</name>
    <dbReference type="NCBI Taxonomy" id="51239"/>
    <lineage>
        <taxon>Eukaryota</taxon>
        <taxon>Viridiplantae</taxon>
        <taxon>Streptophyta</taxon>
        <taxon>Embryophyta</taxon>
        <taxon>Tracheophyta</taxon>
        <taxon>Spermatophyta</taxon>
        <taxon>Magnoliopsida</taxon>
        <taxon>Liliopsida</taxon>
        <taxon>Asparagales</taxon>
        <taxon>Orchidaceae</taxon>
        <taxon>Vanilloideae</taxon>
        <taxon>Vanilleae</taxon>
        <taxon>Vanilla</taxon>
    </lineage>
</organism>
<feature type="region of interest" description="Disordered" evidence="5">
    <location>
        <begin position="98"/>
        <end position="137"/>
    </location>
</feature>
<evidence type="ECO:0000256" key="4">
    <source>
        <dbReference type="ARBA" id="ARBA00023134"/>
    </source>
</evidence>
<evidence type="ECO:0000256" key="3">
    <source>
        <dbReference type="ARBA" id="ARBA00022801"/>
    </source>
</evidence>
<evidence type="ECO:0000313" key="6">
    <source>
        <dbReference type="EMBL" id="KAG0466156.1"/>
    </source>
</evidence>
<sequence length="148" mass="16395">MSAQVGCPMKPRAARQILKDYVDGKIPHFELPSKTTTTSTDAKENNLMAMEEQNTSTDESDACESEEQDSASIGPRETKLEHVLDDLESFELASAAVAKKTGAASKTKPQASKGKFHKKPQRKKDRSWRVWNDNGDGMPVVRVFKSLL</sequence>